<keyword evidence="1" id="KW-0472">Membrane</keyword>
<organism evidence="2 3">
    <name type="scientific">Devosia salina</name>
    <dbReference type="NCBI Taxonomy" id="2860336"/>
    <lineage>
        <taxon>Bacteria</taxon>
        <taxon>Pseudomonadati</taxon>
        <taxon>Pseudomonadota</taxon>
        <taxon>Alphaproteobacteria</taxon>
        <taxon>Hyphomicrobiales</taxon>
        <taxon>Devosiaceae</taxon>
        <taxon>Devosia</taxon>
    </lineage>
</organism>
<sequence>MQMATLSRWTLAYFGCALTALVVALALIGLGWAYPQNPLAAPSTLIVVHLLAIGWLSLLMLGALMQFLPVLVGRELALPGLAPVALGTILVGLFLMLCGFAALDGWLGSAELLPLGGLVVIAGFGIAAVPLFATLLRAKSLPLPAGFVTVALMSLLVAAMLGDTLAAALAGLIGGDFAVALVTHGVTLHAGFGLGGWLTLAAMGVSYRLVSMFLISPERTGWVPRVAFLSAVAGLALACAALGVLLWLNAPWPLGLAVVGLAALLALGAYLGDVVTLYRRRRRAQLELHMIAAIGAFIMLVLGVLLLTLATWLGWEGAVAAAVHLLGLGWLSGLGLAMLYKIIPFLTWLECFAPSMGRLPTPRVQDMVREAPARLGFGLYFGAVTAGAVAIAASVPALLQLAAVLQMAAVLYLIHHFYRARRLADLPLLWQDHPRPRLLWPARNFRSPT</sequence>
<evidence type="ECO:0000256" key="1">
    <source>
        <dbReference type="SAM" id="Phobius"/>
    </source>
</evidence>
<evidence type="ECO:0000313" key="3">
    <source>
        <dbReference type="Proteomes" id="UP000825799"/>
    </source>
</evidence>
<dbReference type="RefSeq" id="WP_220306160.1">
    <property type="nucleotide sequence ID" value="NZ_CP080590.1"/>
</dbReference>
<dbReference type="InterPro" id="IPR036927">
    <property type="entry name" value="Cyt_c_oxase-like_su1_sf"/>
</dbReference>
<protein>
    <recommendedName>
        <fullName evidence="4">NnrS family protein</fullName>
    </recommendedName>
</protein>
<proteinExistence type="predicted"/>
<feature type="transmembrane region" description="Helical" evidence="1">
    <location>
        <begin position="115"/>
        <end position="136"/>
    </location>
</feature>
<feature type="transmembrane region" description="Helical" evidence="1">
    <location>
        <begin position="12"/>
        <end position="34"/>
    </location>
</feature>
<feature type="transmembrane region" description="Helical" evidence="1">
    <location>
        <begin position="373"/>
        <end position="391"/>
    </location>
</feature>
<feature type="transmembrane region" description="Helical" evidence="1">
    <location>
        <begin position="148"/>
        <end position="174"/>
    </location>
</feature>
<feature type="transmembrane region" description="Helical" evidence="1">
    <location>
        <begin position="80"/>
        <end position="103"/>
    </location>
</feature>
<keyword evidence="1" id="KW-0812">Transmembrane</keyword>
<reference evidence="2 3" key="1">
    <citation type="submission" date="2021-08" db="EMBL/GenBank/DDBJ databases">
        <title>Devosia salina sp. nov., isolated from the South China Sea sediment.</title>
        <authorList>
            <person name="Zhou Z."/>
        </authorList>
    </citation>
    <scope>NUCLEOTIDE SEQUENCE [LARGE SCALE GENOMIC DNA]</scope>
    <source>
        <strain evidence="2 3">SCS-3</strain>
    </source>
</reference>
<dbReference type="Proteomes" id="UP000825799">
    <property type="component" value="Chromosome"/>
</dbReference>
<feature type="transmembrane region" description="Helical" evidence="1">
    <location>
        <begin position="319"/>
        <end position="340"/>
    </location>
</feature>
<name>A0ABX8WL17_9HYPH</name>
<accession>A0ABX8WL17</accession>
<feature type="transmembrane region" description="Helical" evidence="1">
    <location>
        <begin position="227"/>
        <end position="248"/>
    </location>
</feature>
<keyword evidence="3" id="KW-1185">Reference proteome</keyword>
<feature type="transmembrane region" description="Helical" evidence="1">
    <location>
        <begin position="254"/>
        <end position="278"/>
    </location>
</feature>
<feature type="transmembrane region" description="Helical" evidence="1">
    <location>
        <begin position="46"/>
        <end position="68"/>
    </location>
</feature>
<evidence type="ECO:0008006" key="4">
    <source>
        <dbReference type="Google" id="ProtNLM"/>
    </source>
</evidence>
<feature type="transmembrane region" description="Helical" evidence="1">
    <location>
        <begin position="397"/>
        <end position="414"/>
    </location>
</feature>
<dbReference type="Gene3D" id="1.20.210.10">
    <property type="entry name" value="Cytochrome c oxidase-like, subunit I domain"/>
    <property type="match status" value="1"/>
</dbReference>
<evidence type="ECO:0000313" key="2">
    <source>
        <dbReference type="EMBL" id="QYO77706.1"/>
    </source>
</evidence>
<keyword evidence="1" id="KW-1133">Transmembrane helix</keyword>
<gene>
    <name evidence="2" type="ORF">K1X15_03815</name>
</gene>
<feature type="transmembrane region" description="Helical" evidence="1">
    <location>
        <begin position="290"/>
        <end position="313"/>
    </location>
</feature>
<dbReference type="EMBL" id="CP080590">
    <property type="protein sequence ID" value="QYO77706.1"/>
    <property type="molecule type" value="Genomic_DNA"/>
</dbReference>
<feature type="transmembrane region" description="Helical" evidence="1">
    <location>
        <begin position="194"/>
        <end position="215"/>
    </location>
</feature>